<evidence type="ECO:0000313" key="6">
    <source>
        <dbReference type="Proteomes" id="UP000605990"/>
    </source>
</evidence>
<proteinExistence type="predicted"/>
<accession>A0ABR7IZC8</accession>
<keyword evidence="1" id="KW-0238">DNA-binding</keyword>
<dbReference type="InterPro" id="IPR006119">
    <property type="entry name" value="Resolv_N"/>
</dbReference>
<dbReference type="PANTHER" id="PTHR30461:SF2">
    <property type="entry name" value="SERINE RECOMBINASE PINE-RELATED"/>
    <property type="match status" value="1"/>
</dbReference>
<dbReference type="PROSITE" id="PS51736">
    <property type="entry name" value="RECOMBINASES_3"/>
    <property type="match status" value="1"/>
</dbReference>
<feature type="domain" description="Recombinase" evidence="4">
    <location>
        <begin position="39"/>
        <end position="148"/>
    </location>
</feature>
<comment type="caution">
    <text evidence="5">The sequence shown here is derived from an EMBL/GenBank/DDBJ whole genome shotgun (WGS) entry which is preliminary data.</text>
</comment>
<evidence type="ECO:0000259" key="3">
    <source>
        <dbReference type="PROSITE" id="PS51736"/>
    </source>
</evidence>
<dbReference type="InterPro" id="IPR050639">
    <property type="entry name" value="SSR_resolvase"/>
</dbReference>
<evidence type="ECO:0000259" key="4">
    <source>
        <dbReference type="PROSITE" id="PS51737"/>
    </source>
</evidence>
<name>A0ABR7IZC8_9FLAO</name>
<dbReference type="InterPro" id="IPR011109">
    <property type="entry name" value="DNA_bind_recombinase_dom"/>
</dbReference>
<evidence type="ECO:0000256" key="1">
    <source>
        <dbReference type="ARBA" id="ARBA00023125"/>
    </source>
</evidence>
<sequence length="402" mass="46218">MIMTVKMTFAEFERNTIIERTRLGERTAMKAGRYIKTPPSGYSRAVLSNGKKGIEPNGKAELIKNLFEDYSTGIYSQDELLKKYTLKGLSLSKSSISRTLENILYTGYIDLKKHNIPPYNLVKGLHEPIISEELFNKVQDVKNGKNNKTQKIRQKNPEFPLNTFLHCSNCGSPMRGSASNNGKNKTKQYLFYRCANNCGEAYKPELVHSVFYKTISEIKPSAGVIELFKTILIDEYENYTNQRMVTYKSIESKIDDFKKQQMTLTDKYINGKIDDEIYDSFIQKLKQEIFHLQTEKENYESINSDLNKFISFGLTFVTNIDMFYKNASIEIKTKLLGSYFNDKLFFSKNKFRTLPFNEAILLITKFNKGLEGLKKEKGELFSKFSHSVPGVGIEPTLQGTRV</sequence>
<dbReference type="PROSITE" id="PS51737">
    <property type="entry name" value="RECOMBINASE_DNA_BIND"/>
    <property type="match status" value="1"/>
</dbReference>
<gene>
    <name evidence="5" type="ORF">H8R27_09230</name>
</gene>
<organism evidence="5 6">
    <name type="scientific">Flavobacterium bernardetii</name>
    <dbReference type="NCBI Taxonomy" id="2813823"/>
    <lineage>
        <taxon>Bacteria</taxon>
        <taxon>Pseudomonadati</taxon>
        <taxon>Bacteroidota</taxon>
        <taxon>Flavobacteriia</taxon>
        <taxon>Flavobacteriales</taxon>
        <taxon>Flavobacteriaceae</taxon>
        <taxon>Flavobacterium</taxon>
    </lineage>
</organism>
<dbReference type="InterPro" id="IPR038109">
    <property type="entry name" value="DNA_bind_recomb_sf"/>
</dbReference>
<keyword evidence="6" id="KW-1185">Reference proteome</keyword>
<feature type="domain" description="Resolvase/invertase-type recombinase catalytic" evidence="3">
    <location>
        <begin position="1"/>
        <end position="32"/>
    </location>
</feature>
<dbReference type="PANTHER" id="PTHR30461">
    <property type="entry name" value="DNA-INVERTASE FROM LAMBDOID PROPHAGE"/>
    <property type="match status" value="1"/>
</dbReference>
<dbReference type="Pfam" id="PF07508">
    <property type="entry name" value="Recombinase"/>
    <property type="match status" value="1"/>
</dbReference>
<dbReference type="Gene3D" id="3.90.1750.20">
    <property type="entry name" value="Putative Large Serine Recombinase, Chain B, Domain 2"/>
    <property type="match status" value="1"/>
</dbReference>
<protein>
    <submittedName>
        <fullName evidence="5">Recombinase family protein</fullName>
    </submittedName>
</protein>
<dbReference type="Proteomes" id="UP000605990">
    <property type="component" value="Unassembled WGS sequence"/>
</dbReference>
<keyword evidence="2" id="KW-0233">DNA recombination</keyword>
<reference evidence="5 6" key="1">
    <citation type="submission" date="2020-08" db="EMBL/GenBank/DDBJ databases">
        <title>Description of novel Flavobacterium F-408 isolate.</title>
        <authorList>
            <person name="Saticioglu I.B."/>
            <person name="Duman M."/>
            <person name="Altun S."/>
        </authorList>
    </citation>
    <scope>NUCLEOTIDE SEQUENCE [LARGE SCALE GENOMIC DNA]</scope>
    <source>
        <strain evidence="5 6">F-408</strain>
    </source>
</reference>
<dbReference type="EMBL" id="JACRUN010000005">
    <property type="protein sequence ID" value="MBC5835068.1"/>
    <property type="molecule type" value="Genomic_DNA"/>
</dbReference>
<evidence type="ECO:0000256" key="2">
    <source>
        <dbReference type="ARBA" id="ARBA00023172"/>
    </source>
</evidence>
<evidence type="ECO:0000313" key="5">
    <source>
        <dbReference type="EMBL" id="MBC5835068.1"/>
    </source>
</evidence>